<evidence type="ECO:0000313" key="2">
    <source>
        <dbReference type="EMBL" id="CAD0202381.1"/>
    </source>
</evidence>
<dbReference type="AlphaFoldDB" id="A0A9N8Q1S5"/>
<protein>
    <submittedName>
        <fullName evidence="2">Uncharacterized protein</fullName>
    </submittedName>
</protein>
<name>A0A9N8Q1S5_CHRIL</name>
<dbReference type="Proteomes" id="UP001154114">
    <property type="component" value="Chromosome 16"/>
</dbReference>
<reference evidence="2" key="1">
    <citation type="submission" date="2021-12" db="EMBL/GenBank/DDBJ databases">
        <authorList>
            <person name="King R."/>
        </authorList>
    </citation>
    <scope>NUCLEOTIDE SEQUENCE</scope>
</reference>
<keyword evidence="3" id="KW-1185">Reference proteome</keyword>
<dbReference type="EMBL" id="LR824019">
    <property type="protein sequence ID" value="CAD0202381.1"/>
    <property type="molecule type" value="Genomic_DNA"/>
</dbReference>
<evidence type="ECO:0000256" key="1">
    <source>
        <dbReference type="SAM" id="MobiDB-lite"/>
    </source>
</evidence>
<accession>A0A9N8Q1S5</accession>
<proteinExistence type="predicted"/>
<sequence>MSSGVTLRQTSERSIRHAGHGGLAKHVPRRVSPAPRPHRAAPSQTGPRRVARCRAVSRRDFSNFARLATSEQFIFIDRRETSIAVRKVKNQSLYKKSTKVWLPAGAADAGQRAGCGVRDGGGGRQATLLGDLPDCVAGRRDGLGIAGVPGLRGSGKWSVAGQYRLLRRRQKARCAADRPPRVNHPATAAAAAPPGAAPSLRHIHNRLVISHCYICIRNAARTLARLRPARGATVRVRFPDMINVFVIYSLALARSVPVGFTVQIM</sequence>
<feature type="region of interest" description="Disordered" evidence="1">
    <location>
        <begin position="1"/>
        <end position="49"/>
    </location>
</feature>
<evidence type="ECO:0000313" key="3">
    <source>
        <dbReference type="Proteomes" id="UP001154114"/>
    </source>
</evidence>
<gene>
    <name evidence="2" type="ORF">CINC_LOCUS4044</name>
</gene>
<organism evidence="2 3">
    <name type="scientific">Chrysodeixis includens</name>
    <name type="common">Soybean looper</name>
    <name type="synonym">Pseudoplusia includens</name>
    <dbReference type="NCBI Taxonomy" id="689277"/>
    <lineage>
        <taxon>Eukaryota</taxon>
        <taxon>Metazoa</taxon>
        <taxon>Ecdysozoa</taxon>
        <taxon>Arthropoda</taxon>
        <taxon>Hexapoda</taxon>
        <taxon>Insecta</taxon>
        <taxon>Pterygota</taxon>
        <taxon>Neoptera</taxon>
        <taxon>Endopterygota</taxon>
        <taxon>Lepidoptera</taxon>
        <taxon>Glossata</taxon>
        <taxon>Ditrysia</taxon>
        <taxon>Noctuoidea</taxon>
        <taxon>Noctuidae</taxon>
        <taxon>Plusiinae</taxon>
        <taxon>Chrysodeixis</taxon>
    </lineage>
</organism>